<evidence type="ECO:0000313" key="2">
    <source>
        <dbReference type="Proteomes" id="UP000724874"/>
    </source>
</evidence>
<name>A0A9P5NKP6_GYMJU</name>
<organism evidence="1 2">
    <name type="scientific">Gymnopilus junonius</name>
    <name type="common">Spectacular rustgill mushroom</name>
    <name type="synonym">Gymnopilus spectabilis subsp. junonius</name>
    <dbReference type="NCBI Taxonomy" id="109634"/>
    <lineage>
        <taxon>Eukaryota</taxon>
        <taxon>Fungi</taxon>
        <taxon>Dikarya</taxon>
        <taxon>Basidiomycota</taxon>
        <taxon>Agaricomycotina</taxon>
        <taxon>Agaricomycetes</taxon>
        <taxon>Agaricomycetidae</taxon>
        <taxon>Agaricales</taxon>
        <taxon>Agaricineae</taxon>
        <taxon>Hymenogastraceae</taxon>
        <taxon>Gymnopilus</taxon>
    </lineage>
</organism>
<protein>
    <recommendedName>
        <fullName evidence="3">F-box domain-containing protein</fullName>
    </recommendedName>
</protein>
<dbReference type="OrthoDB" id="2269034at2759"/>
<comment type="caution">
    <text evidence="1">The sequence shown here is derived from an EMBL/GenBank/DDBJ whole genome shotgun (WGS) entry which is preliminary data.</text>
</comment>
<sequence length="481" mass="53478">MDTCHTCGNLDPVDHEPYRTCQAASCYGCKMLDGINDRISKAKAQLASLLNARHQLKPRLNQIHKSIIDRLPVEVVSSQCVGSEVGEGFMSPLFLGAVCRSWRRIAWSTPSLWKSLKFNIEYHTTEDESGLAIQWLKRSGQLPLFISLESAYMNQSTTAHPCCNTSPSDLPLSEGHLNITQAAPIHVDVGHILYDQLRFNWDNLLYISAMSFIIDEVIEVMRNAPQLLSGDFTIKNKESSHTIPTQVSAQVACKELVYLNVTSRTTQSFHSFLDNVVCPTLTDCTLICRGLLEVSVRSLLSFFGRSGHLLHKLTISRIPLAGQDITDILRLTPWLTDLSLTLHTHNRNGATPDAFCEALSAHLFGFMDPVTGDCGEPADPLVPHLENFALIGDFGAFPSQLIEGLFTPFVLPTTTRLRPLKVIKICFLSARHGDSIPYINEESLDKIVELQEQGVEFNICGIFDHGCADLIDMSLAKLKRM</sequence>
<dbReference type="EMBL" id="JADNYJ010000066">
    <property type="protein sequence ID" value="KAF8893691.1"/>
    <property type="molecule type" value="Genomic_DNA"/>
</dbReference>
<accession>A0A9P5NKP6</accession>
<dbReference type="InterPro" id="IPR036047">
    <property type="entry name" value="F-box-like_dom_sf"/>
</dbReference>
<reference evidence="1" key="1">
    <citation type="submission" date="2020-11" db="EMBL/GenBank/DDBJ databases">
        <authorList>
            <consortium name="DOE Joint Genome Institute"/>
            <person name="Ahrendt S."/>
            <person name="Riley R."/>
            <person name="Andreopoulos W."/>
            <person name="LaButti K."/>
            <person name="Pangilinan J."/>
            <person name="Ruiz-duenas F.J."/>
            <person name="Barrasa J.M."/>
            <person name="Sanchez-Garcia M."/>
            <person name="Camarero S."/>
            <person name="Miyauchi S."/>
            <person name="Serrano A."/>
            <person name="Linde D."/>
            <person name="Babiker R."/>
            <person name="Drula E."/>
            <person name="Ayuso-Fernandez I."/>
            <person name="Pacheco R."/>
            <person name="Padilla G."/>
            <person name="Ferreira P."/>
            <person name="Barriuso J."/>
            <person name="Kellner H."/>
            <person name="Castanera R."/>
            <person name="Alfaro M."/>
            <person name="Ramirez L."/>
            <person name="Pisabarro A.G."/>
            <person name="Kuo A."/>
            <person name="Tritt A."/>
            <person name="Lipzen A."/>
            <person name="He G."/>
            <person name="Yan M."/>
            <person name="Ng V."/>
            <person name="Cullen D."/>
            <person name="Martin F."/>
            <person name="Rosso M.-N."/>
            <person name="Henrissat B."/>
            <person name="Hibbett D."/>
            <person name="Martinez A.T."/>
            <person name="Grigoriev I.V."/>
        </authorList>
    </citation>
    <scope>NUCLEOTIDE SEQUENCE</scope>
    <source>
        <strain evidence="1">AH 44721</strain>
    </source>
</reference>
<dbReference type="AlphaFoldDB" id="A0A9P5NKP6"/>
<gene>
    <name evidence="1" type="ORF">CPB84DRAFT_1783140</name>
</gene>
<dbReference type="Proteomes" id="UP000724874">
    <property type="component" value="Unassembled WGS sequence"/>
</dbReference>
<proteinExistence type="predicted"/>
<dbReference type="SUPFAM" id="SSF81383">
    <property type="entry name" value="F-box domain"/>
    <property type="match status" value="1"/>
</dbReference>
<evidence type="ECO:0008006" key="3">
    <source>
        <dbReference type="Google" id="ProtNLM"/>
    </source>
</evidence>
<evidence type="ECO:0000313" key="1">
    <source>
        <dbReference type="EMBL" id="KAF8893691.1"/>
    </source>
</evidence>
<keyword evidence="2" id="KW-1185">Reference proteome</keyword>